<dbReference type="InterPro" id="IPR000477">
    <property type="entry name" value="RT_dom"/>
</dbReference>
<feature type="coiled-coil region" evidence="1">
    <location>
        <begin position="19"/>
        <end position="46"/>
    </location>
</feature>
<dbReference type="Proteomes" id="UP000215335">
    <property type="component" value="Unassembled WGS sequence"/>
</dbReference>
<dbReference type="STRING" id="543379.A0A232FNY7"/>
<organism evidence="3 4">
    <name type="scientific">Trichomalopsis sarcophagae</name>
    <dbReference type="NCBI Taxonomy" id="543379"/>
    <lineage>
        <taxon>Eukaryota</taxon>
        <taxon>Metazoa</taxon>
        <taxon>Ecdysozoa</taxon>
        <taxon>Arthropoda</taxon>
        <taxon>Hexapoda</taxon>
        <taxon>Insecta</taxon>
        <taxon>Pterygota</taxon>
        <taxon>Neoptera</taxon>
        <taxon>Endopterygota</taxon>
        <taxon>Hymenoptera</taxon>
        <taxon>Apocrita</taxon>
        <taxon>Proctotrupomorpha</taxon>
        <taxon>Chalcidoidea</taxon>
        <taxon>Pteromalidae</taxon>
        <taxon>Pteromalinae</taxon>
        <taxon>Trichomalopsis</taxon>
    </lineage>
</organism>
<reference evidence="3 4" key="1">
    <citation type="journal article" date="2017" name="Curr. Biol.">
        <title>The Evolution of Venom by Co-option of Single-Copy Genes.</title>
        <authorList>
            <person name="Martinson E.O."/>
            <person name="Mrinalini"/>
            <person name="Kelkar Y.D."/>
            <person name="Chang C.H."/>
            <person name="Werren J.H."/>
        </authorList>
    </citation>
    <scope>NUCLEOTIDE SEQUENCE [LARGE SCALE GENOMIC DNA]</scope>
    <source>
        <strain evidence="3 4">Alberta</strain>
        <tissue evidence="3">Whole body</tissue>
    </source>
</reference>
<comment type="caution">
    <text evidence="3">The sequence shown here is derived from an EMBL/GenBank/DDBJ whole genome shotgun (WGS) entry which is preliminary data.</text>
</comment>
<dbReference type="PROSITE" id="PS50878">
    <property type="entry name" value="RT_POL"/>
    <property type="match status" value="1"/>
</dbReference>
<name>A0A232FNY7_9HYME</name>
<dbReference type="PANTHER" id="PTHR19446">
    <property type="entry name" value="REVERSE TRANSCRIPTASES"/>
    <property type="match status" value="1"/>
</dbReference>
<evidence type="ECO:0000256" key="1">
    <source>
        <dbReference type="SAM" id="Coils"/>
    </source>
</evidence>
<sequence length="448" mass="50233">MNLEIINRGNKPTFMNVRRREEIHTIEELNTAAESLQRAITEAYEATCKLVRGRGKYEVPWWNNGLEKLKKTPKALLKKAVKSNDNRKWIAWRSKQKVYRHAVRKAQTESWREYCRSVEAGKEATRLNKILAHNPEAWLGAVKLPTGKYTESDEETLAHLMESNFPGFIIAGDTCETADEQVETGGEGPRHNSGCRELANLIVSPAKLRWAISSFDSYKSPGEDGILPILIKEGVDTIIEPLVRFRRASIAAGYTPKCWRTAKVVFIPKKGKGSYNTAKDFRPICLTSFMLKTLERLVDRYIKEYILKDNPLCNEQHAYREERSIESALHGAVSLIEEHIKGGGYAVGDFLDTEGAFNNTATDSICKAAKDKGIPLIKWIMNMISNRKLTVTRGNTTAKGSVNNRCPQRGVLSPTLWGMVIDGALWMLTNLGVATVGYADDILVTSIT</sequence>
<protein>
    <recommendedName>
        <fullName evidence="2">Reverse transcriptase domain-containing protein</fullName>
    </recommendedName>
</protein>
<gene>
    <name evidence="3" type="ORF">TSAR_012297</name>
</gene>
<keyword evidence="4" id="KW-1185">Reference proteome</keyword>
<feature type="domain" description="Reverse transcriptase" evidence="2">
    <location>
        <begin position="248"/>
        <end position="448"/>
    </location>
</feature>
<dbReference type="AlphaFoldDB" id="A0A232FNY7"/>
<accession>A0A232FNY7</accession>
<evidence type="ECO:0000259" key="2">
    <source>
        <dbReference type="PROSITE" id="PS50878"/>
    </source>
</evidence>
<dbReference type="EMBL" id="NNAY01000005">
    <property type="protein sequence ID" value="OXU32168.1"/>
    <property type="molecule type" value="Genomic_DNA"/>
</dbReference>
<keyword evidence="1" id="KW-0175">Coiled coil</keyword>
<dbReference type="Pfam" id="PF00078">
    <property type="entry name" value="RVT_1"/>
    <property type="match status" value="1"/>
</dbReference>
<dbReference type="OrthoDB" id="7695642at2759"/>
<proteinExistence type="predicted"/>
<evidence type="ECO:0000313" key="4">
    <source>
        <dbReference type="Proteomes" id="UP000215335"/>
    </source>
</evidence>
<evidence type="ECO:0000313" key="3">
    <source>
        <dbReference type="EMBL" id="OXU32168.1"/>
    </source>
</evidence>